<accession>X1PL09</accession>
<dbReference type="EMBL" id="BARV01015552">
    <property type="protein sequence ID" value="GAI31544.1"/>
    <property type="molecule type" value="Genomic_DNA"/>
</dbReference>
<comment type="caution">
    <text evidence="1">The sequence shown here is derived from an EMBL/GenBank/DDBJ whole genome shotgun (WGS) entry which is preliminary data.</text>
</comment>
<protein>
    <submittedName>
        <fullName evidence="1">Uncharacterized protein</fullName>
    </submittedName>
</protein>
<dbReference type="AlphaFoldDB" id="X1PL09"/>
<feature type="non-terminal residue" evidence="1">
    <location>
        <position position="70"/>
    </location>
</feature>
<sequence>MKITLDEYIAKHLYEDWGKRVSDADQTKWEDLPAFRKVTYQEWVKTYIFALVYLLARRRAQEPLFKSVLS</sequence>
<evidence type="ECO:0000313" key="1">
    <source>
        <dbReference type="EMBL" id="GAI31544.1"/>
    </source>
</evidence>
<reference evidence="1" key="1">
    <citation type="journal article" date="2014" name="Front. Microbiol.">
        <title>High frequency of phylogenetically diverse reductive dehalogenase-homologous genes in deep subseafloor sedimentary metagenomes.</title>
        <authorList>
            <person name="Kawai M."/>
            <person name="Futagami T."/>
            <person name="Toyoda A."/>
            <person name="Takaki Y."/>
            <person name="Nishi S."/>
            <person name="Hori S."/>
            <person name="Arai W."/>
            <person name="Tsubouchi T."/>
            <person name="Morono Y."/>
            <person name="Uchiyama I."/>
            <person name="Ito T."/>
            <person name="Fujiyama A."/>
            <person name="Inagaki F."/>
            <person name="Takami H."/>
        </authorList>
    </citation>
    <scope>NUCLEOTIDE SEQUENCE</scope>
    <source>
        <strain evidence="1">Expedition CK06-06</strain>
    </source>
</reference>
<proteinExistence type="predicted"/>
<organism evidence="1">
    <name type="scientific">marine sediment metagenome</name>
    <dbReference type="NCBI Taxonomy" id="412755"/>
    <lineage>
        <taxon>unclassified sequences</taxon>
        <taxon>metagenomes</taxon>
        <taxon>ecological metagenomes</taxon>
    </lineage>
</organism>
<gene>
    <name evidence="1" type="ORF">S06H3_26862</name>
</gene>
<name>X1PL09_9ZZZZ</name>